<keyword evidence="4" id="KW-1185">Reference proteome</keyword>
<dbReference type="Proteomes" id="UP000294513">
    <property type="component" value="Unassembled WGS sequence"/>
</dbReference>
<protein>
    <submittedName>
        <fullName evidence="3">Cupin domain-containing protein</fullName>
    </submittedName>
</protein>
<feature type="compositionally biased region" description="Basic and acidic residues" evidence="1">
    <location>
        <begin position="1"/>
        <end position="13"/>
    </location>
</feature>
<evidence type="ECO:0000259" key="2">
    <source>
        <dbReference type="Pfam" id="PF07883"/>
    </source>
</evidence>
<dbReference type="InterPro" id="IPR011051">
    <property type="entry name" value="RmlC_Cupin_sf"/>
</dbReference>
<reference evidence="3 4" key="1">
    <citation type="submission" date="2019-03" db="EMBL/GenBank/DDBJ databases">
        <title>Draft genome sequences of novel Actinobacteria.</title>
        <authorList>
            <person name="Sahin N."/>
            <person name="Ay H."/>
            <person name="Saygin H."/>
        </authorList>
    </citation>
    <scope>NUCLEOTIDE SEQUENCE [LARGE SCALE GENOMIC DNA]</scope>
    <source>
        <strain evidence="3 4">H3C3</strain>
    </source>
</reference>
<organism evidence="3 4">
    <name type="scientific">Actinomadura rubrisoli</name>
    <dbReference type="NCBI Taxonomy" id="2530368"/>
    <lineage>
        <taxon>Bacteria</taxon>
        <taxon>Bacillati</taxon>
        <taxon>Actinomycetota</taxon>
        <taxon>Actinomycetes</taxon>
        <taxon>Streptosporangiales</taxon>
        <taxon>Thermomonosporaceae</taxon>
        <taxon>Actinomadura</taxon>
    </lineage>
</organism>
<feature type="compositionally biased region" description="Polar residues" evidence="1">
    <location>
        <begin position="14"/>
        <end position="28"/>
    </location>
</feature>
<dbReference type="AlphaFoldDB" id="A0A4R5BQ38"/>
<dbReference type="SUPFAM" id="SSF51182">
    <property type="entry name" value="RmlC-like cupins"/>
    <property type="match status" value="1"/>
</dbReference>
<dbReference type="RefSeq" id="WP_131894640.1">
    <property type="nucleotide sequence ID" value="NZ_SMKU01000084.1"/>
</dbReference>
<dbReference type="Pfam" id="PF07883">
    <property type="entry name" value="Cupin_2"/>
    <property type="match status" value="1"/>
</dbReference>
<accession>A0A4R5BQ38</accession>
<sequence>MTLIRDTDSRRTDTPNGTMTTLATPTQGGTSGIAVWRVDMAAGKTGPRHAFDTEQVWTFLEGSATVDLDGRELEIGPGDTVVLPAGAARQMTSDPGTGFAAVVAAPAGCLVYDPDGAVDDGRCAIAPQGDQRLVPPWAV</sequence>
<evidence type="ECO:0000313" key="4">
    <source>
        <dbReference type="Proteomes" id="UP000294513"/>
    </source>
</evidence>
<dbReference type="Gene3D" id="2.60.120.10">
    <property type="entry name" value="Jelly Rolls"/>
    <property type="match status" value="1"/>
</dbReference>
<dbReference type="OrthoDB" id="5145129at2"/>
<feature type="region of interest" description="Disordered" evidence="1">
    <location>
        <begin position="1"/>
        <end position="28"/>
    </location>
</feature>
<evidence type="ECO:0000256" key="1">
    <source>
        <dbReference type="SAM" id="MobiDB-lite"/>
    </source>
</evidence>
<dbReference type="InterPro" id="IPR014710">
    <property type="entry name" value="RmlC-like_jellyroll"/>
</dbReference>
<gene>
    <name evidence="3" type="ORF">E1298_17910</name>
</gene>
<feature type="domain" description="Cupin type-2" evidence="2">
    <location>
        <begin position="37"/>
        <end position="91"/>
    </location>
</feature>
<evidence type="ECO:0000313" key="3">
    <source>
        <dbReference type="EMBL" id="TDD86074.1"/>
    </source>
</evidence>
<comment type="caution">
    <text evidence="3">The sequence shown here is derived from an EMBL/GenBank/DDBJ whole genome shotgun (WGS) entry which is preliminary data.</text>
</comment>
<name>A0A4R5BQ38_9ACTN</name>
<dbReference type="InterPro" id="IPR013096">
    <property type="entry name" value="Cupin_2"/>
</dbReference>
<dbReference type="EMBL" id="SMKU01000084">
    <property type="protein sequence ID" value="TDD86074.1"/>
    <property type="molecule type" value="Genomic_DNA"/>
</dbReference>
<proteinExistence type="predicted"/>